<name>A0ABW2PQX9_9BACL</name>
<comment type="function">
    <text evidence="8">Probably a riboflavin-binding protein that interacts with the energy-coupling factor (ECF) ABC-transporter complex.</text>
</comment>
<evidence type="ECO:0000256" key="3">
    <source>
        <dbReference type="ARBA" id="ARBA00022448"/>
    </source>
</evidence>
<feature type="transmembrane region" description="Helical" evidence="9">
    <location>
        <begin position="113"/>
        <end position="139"/>
    </location>
</feature>
<feature type="transmembrane region" description="Helical" evidence="9">
    <location>
        <begin position="44"/>
        <end position="64"/>
    </location>
</feature>
<keyword evidence="4 8" id="KW-1003">Cell membrane</keyword>
<dbReference type="InterPro" id="IPR024529">
    <property type="entry name" value="ECF_trnsprt_substrate-spec"/>
</dbReference>
<evidence type="ECO:0000256" key="2">
    <source>
        <dbReference type="ARBA" id="ARBA00005540"/>
    </source>
</evidence>
<dbReference type="Pfam" id="PF12822">
    <property type="entry name" value="ECF_trnsprt"/>
    <property type="match status" value="1"/>
</dbReference>
<evidence type="ECO:0000256" key="5">
    <source>
        <dbReference type="ARBA" id="ARBA00022692"/>
    </source>
</evidence>
<sequence>MMKKTSLKKTVTISLLSAIAILIQTISFPLPIFPAFLQMDFSDIPALIGGILFGPAAGVLIEALKNFLHYLISGSLTGVPVGEMSNFIAGSLFIIAGTWFYKRKKTASSLMYGLIFGTVFMSVVMTIANYFIIFPSYALFLGFTTDQAIAMSQSINHEIHSLFTLVIFAVLPFNLLKGIVLTVITVPIYSRIKSRIKTMVPAEK</sequence>
<dbReference type="RefSeq" id="WP_380963253.1">
    <property type="nucleotide sequence ID" value="NZ_JBHTCO010000002.1"/>
</dbReference>
<feature type="transmembrane region" description="Helical" evidence="9">
    <location>
        <begin position="84"/>
        <end position="101"/>
    </location>
</feature>
<dbReference type="PANTHER" id="PTHR38438">
    <property type="entry name" value="RIBOFLAVIN TRANSPORTER RIBU"/>
    <property type="match status" value="1"/>
</dbReference>
<dbReference type="PIRSF" id="PIRSF037778">
    <property type="entry name" value="UCP037778_transp_RibU"/>
    <property type="match status" value="1"/>
</dbReference>
<accession>A0ABW2PQX9</accession>
<evidence type="ECO:0000256" key="4">
    <source>
        <dbReference type="ARBA" id="ARBA00022475"/>
    </source>
</evidence>
<evidence type="ECO:0000256" key="1">
    <source>
        <dbReference type="ARBA" id="ARBA00004651"/>
    </source>
</evidence>
<dbReference type="Proteomes" id="UP001596505">
    <property type="component" value="Unassembled WGS sequence"/>
</dbReference>
<feature type="transmembrane region" description="Helical" evidence="9">
    <location>
        <begin position="159"/>
        <end position="189"/>
    </location>
</feature>
<keyword evidence="6 9" id="KW-1133">Transmembrane helix</keyword>
<comment type="caution">
    <text evidence="10">The sequence shown here is derived from an EMBL/GenBank/DDBJ whole genome shotgun (WGS) entry which is preliminary data.</text>
</comment>
<evidence type="ECO:0000313" key="10">
    <source>
        <dbReference type="EMBL" id="MFC7391779.1"/>
    </source>
</evidence>
<feature type="transmembrane region" description="Helical" evidence="9">
    <location>
        <begin position="12"/>
        <end position="37"/>
    </location>
</feature>
<organism evidence="10 11">
    <name type="scientific">Scopulibacillus cellulosilyticus</name>
    <dbReference type="NCBI Taxonomy" id="2665665"/>
    <lineage>
        <taxon>Bacteria</taxon>
        <taxon>Bacillati</taxon>
        <taxon>Bacillota</taxon>
        <taxon>Bacilli</taxon>
        <taxon>Bacillales</taxon>
        <taxon>Sporolactobacillaceae</taxon>
        <taxon>Scopulibacillus</taxon>
    </lineage>
</organism>
<dbReference type="EMBL" id="JBHTCO010000002">
    <property type="protein sequence ID" value="MFC7391779.1"/>
    <property type="molecule type" value="Genomic_DNA"/>
</dbReference>
<evidence type="ECO:0000313" key="11">
    <source>
        <dbReference type="Proteomes" id="UP001596505"/>
    </source>
</evidence>
<dbReference type="Gene3D" id="1.10.1760.20">
    <property type="match status" value="1"/>
</dbReference>
<evidence type="ECO:0000256" key="8">
    <source>
        <dbReference type="PIRNR" id="PIRNR037778"/>
    </source>
</evidence>
<gene>
    <name evidence="10" type="ORF">ACFQRG_02070</name>
</gene>
<comment type="similarity">
    <text evidence="2 8">Belongs to the prokaryotic riboflavin transporter (P-RFT) (TC 2.A.87) family.</text>
</comment>
<keyword evidence="5 9" id="KW-0812">Transmembrane</keyword>
<keyword evidence="11" id="KW-1185">Reference proteome</keyword>
<keyword evidence="3 8" id="KW-0813">Transport</keyword>
<evidence type="ECO:0000256" key="9">
    <source>
        <dbReference type="SAM" id="Phobius"/>
    </source>
</evidence>
<evidence type="ECO:0000256" key="6">
    <source>
        <dbReference type="ARBA" id="ARBA00022989"/>
    </source>
</evidence>
<dbReference type="PANTHER" id="PTHR38438:SF1">
    <property type="entry name" value="RIBOFLAVIN TRANSPORTER RIBU"/>
    <property type="match status" value="1"/>
</dbReference>
<reference evidence="11" key="1">
    <citation type="journal article" date="2019" name="Int. J. Syst. Evol. Microbiol.">
        <title>The Global Catalogue of Microorganisms (GCM) 10K type strain sequencing project: providing services to taxonomists for standard genome sequencing and annotation.</title>
        <authorList>
            <consortium name="The Broad Institute Genomics Platform"/>
            <consortium name="The Broad Institute Genome Sequencing Center for Infectious Disease"/>
            <person name="Wu L."/>
            <person name="Ma J."/>
        </authorList>
    </citation>
    <scope>NUCLEOTIDE SEQUENCE [LARGE SCALE GENOMIC DNA]</scope>
    <source>
        <strain evidence="11">CGMCC 1.16305</strain>
    </source>
</reference>
<dbReference type="InterPro" id="IPR025720">
    <property type="entry name" value="RibU"/>
</dbReference>
<evidence type="ECO:0000256" key="7">
    <source>
        <dbReference type="ARBA" id="ARBA00023136"/>
    </source>
</evidence>
<proteinExistence type="inferred from homology"/>
<keyword evidence="7 8" id="KW-0472">Membrane</keyword>
<protein>
    <recommendedName>
        <fullName evidence="8">Riboflavin transporter</fullName>
    </recommendedName>
</protein>
<comment type="subcellular location">
    <subcellularLocation>
        <location evidence="1">Cell membrane</location>
        <topology evidence="1">Multi-pass membrane protein</topology>
    </subcellularLocation>
</comment>